<dbReference type="RefSeq" id="WP_230274800.1">
    <property type="nucleotide sequence ID" value="NZ_JAJKFW010000025.1"/>
</dbReference>
<dbReference type="Proteomes" id="UP001430306">
    <property type="component" value="Unassembled WGS sequence"/>
</dbReference>
<protein>
    <recommendedName>
        <fullName evidence="5">Transmembrane protein</fullName>
    </recommendedName>
</protein>
<evidence type="ECO:0000313" key="4">
    <source>
        <dbReference type="Proteomes" id="UP001430306"/>
    </source>
</evidence>
<sequence length="273" mass="30239">MTSVASFTLVMAIWPPRPTQLRVEFPQTNISRAASSQAATGNAKDTATATWSHRVMAQDNLEGFRQRLMQAQHPKASANVGWVRWRSEVAEFYATAEQSRGDTTARGDMTDQDAGSPVQFASHSKQASPKRAAWADFWAAEKQRTNEWLEGYEQANRERIELFAQSIRVEPLPISWPPHAWYWATGIGLAVAISGWLWADAFPARQLKPASLGFDSGDNIERSESTSDWAEMAFRTEWVAVRQPTGVWARRLAGSGVIAVATVVVAARVMGAF</sequence>
<name>A0ABS8NJV4_9BACT</name>
<keyword evidence="2" id="KW-0812">Transmembrane</keyword>
<dbReference type="EMBL" id="JAJKFW010000025">
    <property type="protein sequence ID" value="MCC9643846.1"/>
    <property type="molecule type" value="Genomic_DNA"/>
</dbReference>
<reference evidence="3" key="1">
    <citation type="submission" date="2021-11" db="EMBL/GenBank/DDBJ databases">
        <title>Genome sequence.</title>
        <authorList>
            <person name="Sun Q."/>
        </authorList>
    </citation>
    <scope>NUCLEOTIDE SEQUENCE</scope>
    <source>
        <strain evidence="3">JC740</strain>
    </source>
</reference>
<evidence type="ECO:0000256" key="1">
    <source>
        <dbReference type="SAM" id="MobiDB-lite"/>
    </source>
</evidence>
<proteinExistence type="predicted"/>
<accession>A0ABS8NJV4</accession>
<keyword evidence="2" id="KW-0472">Membrane</keyword>
<evidence type="ECO:0000313" key="3">
    <source>
        <dbReference type="EMBL" id="MCC9643846.1"/>
    </source>
</evidence>
<keyword evidence="2" id="KW-1133">Transmembrane helix</keyword>
<evidence type="ECO:0008006" key="5">
    <source>
        <dbReference type="Google" id="ProtNLM"/>
    </source>
</evidence>
<gene>
    <name evidence="3" type="ORF">LOC71_16285</name>
</gene>
<comment type="caution">
    <text evidence="3">The sequence shown here is derived from an EMBL/GenBank/DDBJ whole genome shotgun (WGS) entry which is preliminary data.</text>
</comment>
<feature type="compositionally biased region" description="Basic and acidic residues" evidence="1">
    <location>
        <begin position="99"/>
        <end position="109"/>
    </location>
</feature>
<feature type="transmembrane region" description="Helical" evidence="2">
    <location>
        <begin position="180"/>
        <end position="199"/>
    </location>
</feature>
<evidence type="ECO:0000256" key="2">
    <source>
        <dbReference type="SAM" id="Phobius"/>
    </source>
</evidence>
<keyword evidence="4" id="KW-1185">Reference proteome</keyword>
<organism evidence="3 4">
    <name type="scientific">Rhodopirellula halodulae</name>
    <dbReference type="NCBI Taxonomy" id="2894198"/>
    <lineage>
        <taxon>Bacteria</taxon>
        <taxon>Pseudomonadati</taxon>
        <taxon>Planctomycetota</taxon>
        <taxon>Planctomycetia</taxon>
        <taxon>Pirellulales</taxon>
        <taxon>Pirellulaceae</taxon>
        <taxon>Rhodopirellula</taxon>
    </lineage>
</organism>
<feature type="transmembrane region" description="Helical" evidence="2">
    <location>
        <begin position="252"/>
        <end position="271"/>
    </location>
</feature>
<feature type="region of interest" description="Disordered" evidence="1">
    <location>
        <begin position="97"/>
        <end position="127"/>
    </location>
</feature>